<gene>
    <name evidence="10" type="ORF">BJG266_LOCUS18218</name>
    <name evidence="11" type="ORF">QVE165_LOCUS24551</name>
</gene>
<feature type="transmembrane region" description="Helical" evidence="8">
    <location>
        <begin position="52"/>
        <end position="75"/>
    </location>
</feature>
<dbReference type="PANTHER" id="PTHR24243">
    <property type="entry name" value="G-PROTEIN COUPLED RECEPTOR"/>
    <property type="match status" value="1"/>
</dbReference>
<evidence type="ECO:0000256" key="8">
    <source>
        <dbReference type="SAM" id="Phobius"/>
    </source>
</evidence>
<dbReference type="Proteomes" id="UP000663832">
    <property type="component" value="Unassembled WGS sequence"/>
</dbReference>
<evidence type="ECO:0000256" key="4">
    <source>
        <dbReference type="ARBA" id="ARBA00023040"/>
    </source>
</evidence>
<evidence type="ECO:0000256" key="3">
    <source>
        <dbReference type="ARBA" id="ARBA00022989"/>
    </source>
</evidence>
<name>A0A814JXC8_9BILA</name>
<evidence type="ECO:0000256" key="1">
    <source>
        <dbReference type="ARBA" id="ARBA00004141"/>
    </source>
</evidence>
<feature type="transmembrane region" description="Helical" evidence="8">
    <location>
        <begin position="95"/>
        <end position="114"/>
    </location>
</feature>
<keyword evidence="2 8" id="KW-0812">Transmembrane</keyword>
<reference evidence="10" key="1">
    <citation type="submission" date="2021-02" db="EMBL/GenBank/DDBJ databases">
        <authorList>
            <person name="Nowell W R."/>
        </authorList>
    </citation>
    <scope>NUCLEOTIDE SEQUENCE</scope>
</reference>
<dbReference type="InterPro" id="IPR000276">
    <property type="entry name" value="GPCR_Rhodpsn"/>
</dbReference>
<keyword evidence="3 8" id="KW-1133">Transmembrane helix</keyword>
<dbReference type="GO" id="GO:0004930">
    <property type="term" value="F:G protein-coupled receptor activity"/>
    <property type="evidence" value="ECO:0007669"/>
    <property type="project" value="UniProtKB-KW"/>
</dbReference>
<dbReference type="AlphaFoldDB" id="A0A814JXC8"/>
<keyword evidence="6" id="KW-0675">Receptor</keyword>
<keyword evidence="5 8" id="KW-0472">Membrane</keyword>
<dbReference type="Pfam" id="PF00001">
    <property type="entry name" value="7tm_1"/>
    <property type="match status" value="1"/>
</dbReference>
<feature type="transmembrane region" description="Helical" evidence="8">
    <location>
        <begin position="20"/>
        <end position="40"/>
    </location>
</feature>
<evidence type="ECO:0000256" key="7">
    <source>
        <dbReference type="ARBA" id="ARBA00023224"/>
    </source>
</evidence>
<evidence type="ECO:0000313" key="11">
    <source>
        <dbReference type="EMBL" id="CAF1178698.1"/>
    </source>
</evidence>
<accession>A0A814JXC8</accession>
<dbReference type="InterPro" id="IPR011042">
    <property type="entry name" value="6-blade_b-propeller_TolB-like"/>
</dbReference>
<evidence type="ECO:0000256" key="2">
    <source>
        <dbReference type="ARBA" id="ARBA00022692"/>
    </source>
</evidence>
<evidence type="ECO:0000313" key="10">
    <source>
        <dbReference type="EMBL" id="CAF1043766.1"/>
    </source>
</evidence>
<comment type="caution">
    <text evidence="10">The sequence shown here is derived from an EMBL/GenBank/DDBJ whole genome shotgun (WGS) entry which is preliminary data.</text>
</comment>
<evidence type="ECO:0000256" key="5">
    <source>
        <dbReference type="ARBA" id="ARBA00023136"/>
    </source>
</evidence>
<dbReference type="SUPFAM" id="SSF81321">
    <property type="entry name" value="Family A G protein-coupled receptor-like"/>
    <property type="match status" value="1"/>
</dbReference>
<keyword evidence="7" id="KW-0807">Transducer</keyword>
<sequence length="442" mass="49730">MSSSSVSDGILKFATQYSIYSGFIIFSFGVIGNVLNLLVFTQLKQFRTNRCAFYITIESISNFIYQFSLLSTTMLTSIYGDDATGRSFIWCKLRYILGQICTLTTIYMICFTVVDQFFSTNHRFNLRQMCTLKLGRYVSSIFICFAIIHSILLGSSYDIQPTLGCVLSNYVWIQYSTFFFYPILIGFLPIIIASSFSILAYHNVRHIVRRQLPIVRRKLDKQITAMVLTRVIAFVCLTLPYNAYRIYAINFPISQSMPMAYAIGRLIQVIFSSIYIINYIVSLSINQPKLCPSVTWNSNAITFTNSNTIGRQPYSISIDINNTIYIAEGNGSRVQVWLEGNATPIRRISNSLITPQAVFPSINGDIYVDNGKFNGQVDKWTLNTINGITVMNITDACYGLFIDINNYLYCSIDATNNVIKQSLENGTLTIAAGTSIGGNNAN</sequence>
<dbReference type="EMBL" id="CAJNOM010000173">
    <property type="protein sequence ID" value="CAF1178698.1"/>
    <property type="molecule type" value="Genomic_DNA"/>
</dbReference>
<dbReference type="Gene3D" id="1.20.1070.10">
    <property type="entry name" value="Rhodopsin 7-helix transmembrane proteins"/>
    <property type="match status" value="1"/>
</dbReference>
<dbReference type="PROSITE" id="PS50262">
    <property type="entry name" value="G_PROTEIN_RECEP_F1_2"/>
    <property type="match status" value="1"/>
</dbReference>
<organism evidence="10 13">
    <name type="scientific">Adineta steineri</name>
    <dbReference type="NCBI Taxonomy" id="433720"/>
    <lineage>
        <taxon>Eukaryota</taxon>
        <taxon>Metazoa</taxon>
        <taxon>Spiralia</taxon>
        <taxon>Gnathifera</taxon>
        <taxon>Rotifera</taxon>
        <taxon>Eurotatoria</taxon>
        <taxon>Bdelloidea</taxon>
        <taxon>Adinetida</taxon>
        <taxon>Adinetidae</taxon>
        <taxon>Adineta</taxon>
    </lineage>
</organism>
<dbReference type="Gene3D" id="2.120.10.30">
    <property type="entry name" value="TolB, C-terminal domain"/>
    <property type="match status" value="1"/>
</dbReference>
<dbReference type="SUPFAM" id="SSF101898">
    <property type="entry name" value="NHL repeat"/>
    <property type="match status" value="1"/>
</dbReference>
<proteinExistence type="predicted"/>
<dbReference type="EMBL" id="CAJNOI010000092">
    <property type="protein sequence ID" value="CAF1043766.1"/>
    <property type="molecule type" value="Genomic_DNA"/>
</dbReference>
<feature type="transmembrane region" description="Helical" evidence="8">
    <location>
        <begin position="178"/>
        <end position="202"/>
    </location>
</feature>
<protein>
    <recommendedName>
        <fullName evidence="9">G-protein coupled receptors family 1 profile domain-containing protein</fullName>
    </recommendedName>
</protein>
<keyword evidence="4" id="KW-0297">G-protein coupled receptor</keyword>
<evidence type="ECO:0000313" key="13">
    <source>
        <dbReference type="Proteomes" id="UP000663877"/>
    </source>
</evidence>
<evidence type="ECO:0000256" key="6">
    <source>
        <dbReference type="ARBA" id="ARBA00023170"/>
    </source>
</evidence>
<dbReference type="PANTHER" id="PTHR24243:SF230">
    <property type="entry name" value="G-PROTEIN COUPLED RECEPTORS FAMILY 1 PROFILE DOMAIN-CONTAINING PROTEIN"/>
    <property type="match status" value="1"/>
</dbReference>
<feature type="transmembrane region" description="Helical" evidence="8">
    <location>
        <begin position="134"/>
        <end position="153"/>
    </location>
</feature>
<dbReference type="GO" id="GO:0005886">
    <property type="term" value="C:plasma membrane"/>
    <property type="evidence" value="ECO:0007669"/>
    <property type="project" value="TreeGrafter"/>
</dbReference>
<feature type="transmembrane region" description="Helical" evidence="8">
    <location>
        <begin position="223"/>
        <end position="241"/>
    </location>
</feature>
<evidence type="ECO:0000313" key="12">
    <source>
        <dbReference type="Proteomes" id="UP000663832"/>
    </source>
</evidence>
<evidence type="ECO:0000259" key="9">
    <source>
        <dbReference type="PROSITE" id="PS50262"/>
    </source>
</evidence>
<keyword evidence="12" id="KW-1185">Reference proteome</keyword>
<dbReference type="InterPro" id="IPR017452">
    <property type="entry name" value="GPCR_Rhodpsn_7TM"/>
</dbReference>
<feature type="transmembrane region" description="Helical" evidence="8">
    <location>
        <begin position="261"/>
        <end position="281"/>
    </location>
</feature>
<feature type="domain" description="G-protein coupled receptors family 1 profile" evidence="9">
    <location>
        <begin position="32"/>
        <end position="279"/>
    </location>
</feature>
<comment type="subcellular location">
    <subcellularLocation>
        <location evidence="1">Membrane</location>
        <topology evidence="1">Multi-pass membrane protein</topology>
    </subcellularLocation>
</comment>
<dbReference type="Proteomes" id="UP000663877">
    <property type="component" value="Unassembled WGS sequence"/>
</dbReference>